<feature type="compositionally biased region" description="Pro residues" evidence="1">
    <location>
        <begin position="10"/>
        <end position="19"/>
    </location>
</feature>
<evidence type="ECO:0000313" key="2">
    <source>
        <dbReference type="EMBL" id="MED6241675.1"/>
    </source>
</evidence>
<accession>A0ABU7AW64</accession>
<gene>
    <name evidence="2" type="ORF">ATANTOWER_023645</name>
</gene>
<organism evidence="2 3">
    <name type="scientific">Ataeniobius toweri</name>
    <dbReference type="NCBI Taxonomy" id="208326"/>
    <lineage>
        <taxon>Eukaryota</taxon>
        <taxon>Metazoa</taxon>
        <taxon>Chordata</taxon>
        <taxon>Craniata</taxon>
        <taxon>Vertebrata</taxon>
        <taxon>Euteleostomi</taxon>
        <taxon>Actinopterygii</taxon>
        <taxon>Neopterygii</taxon>
        <taxon>Teleostei</taxon>
        <taxon>Neoteleostei</taxon>
        <taxon>Acanthomorphata</taxon>
        <taxon>Ovalentaria</taxon>
        <taxon>Atherinomorphae</taxon>
        <taxon>Cyprinodontiformes</taxon>
        <taxon>Goodeidae</taxon>
        <taxon>Ataeniobius</taxon>
    </lineage>
</organism>
<keyword evidence="3" id="KW-1185">Reference proteome</keyword>
<evidence type="ECO:0000313" key="3">
    <source>
        <dbReference type="Proteomes" id="UP001345963"/>
    </source>
</evidence>
<dbReference type="Proteomes" id="UP001345963">
    <property type="component" value="Unassembled WGS sequence"/>
</dbReference>
<comment type="caution">
    <text evidence="2">The sequence shown here is derived from an EMBL/GenBank/DDBJ whole genome shotgun (WGS) entry which is preliminary data.</text>
</comment>
<feature type="compositionally biased region" description="Basic residues" evidence="1">
    <location>
        <begin position="35"/>
        <end position="50"/>
    </location>
</feature>
<feature type="compositionally biased region" description="Polar residues" evidence="1">
    <location>
        <begin position="92"/>
        <end position="102"/>
    </location>
</feature>
<evidence type="ECO:0000256" key="1">
    <source>
        <dbReference type="SAM" id="MobiDB-lite"/>
    </source>
</evidence>
<feature type="region of interest" description="Disordered" evidence="1">
    <location>
        <begin position="1"/>
        <end position="114"/>
    </location>
</feature>
<sequence>APQSTGTPGGPMPGLPQPPQKRAEESPWGTTQQPLRRRLRELQRRAHRPRQQPSTPDITPQAEARQSPGGPGPGKQTPGVSRHTPKHPAPETENQQYTSGQRHQPPAGSVAGRK</sequence>
<proteinExistence type="predicted"/>
<feature type="non-terminal residue" evidence="2">
    <location>
        <position position="1"/>
    </location>
</feature>
<name>A0ABU7AW64_9TELE</name>
<protein>
    <submittedName>
        <fullName evidence="2">Uncharacterized protein</fullName>
    </submittedName>
</protein>
<reference evidence="2 3" key="1">
    <citation type="submission" date="2021-07" db="EMBL/GenBank/DDBJ databases">
        <authorList>
            <person name="Palmer J.M."/>
        </authorList>
    </citation>
    <scope>NUCLEOTIDE SEQUENCE [LARGE SCALE GENOMIC DNA]</scope>
    <source>
        <strain evidence="2 3">AT_MEX2019</strain>
        <tissue evidence="2">Muscle</tissue>
    </source>
</reference>
<dbReference type="EMBL" id="JAHUTI010030031">
    <property type="protein sequence ID" value="MED6241675.1"/>
    <property type="molecule type" value="Genomic_DNA"/>
</dbReference>